<feature type="region of interest" description="Disordered" evidence="1">
    <location>
        <begin position="67"/>
        <end position="258"/>
    </location>
</feature>
<feature type="compositionally biased region" description="Pro residues" evidence="1">
    <location>
        <begin position="82"/>
        <end position="93"/>
    </location>
</feature>
<name>A0ABX1B4E3_9ACTN</name>
<sequence>MTRSLLLVSLAAGSLTVPAPAASAATEPAIRAITVRPASPVVGAQGSVRLVIDVIAKGVVRGKDGVTVKVEPGAPPAQAAPVPRPVLNPPGRPPAHEPARPPGHGAVQPPGPGSVQPPGHGAVEPPAQTPARPPAQAPVRPPAQGPGQSSPQEPAHASPGTPAQGAVQPPVQAPVQPPAQGPAQGSGSAQSPGQGSAQQPAQGSGQGYGQAPAQQPYQQAPPAPQQAAQQPAQGVAQQPGPSSPALAPAQSAASPALAAARAPVPSPAAGTAPLGGAEQALRPGMAIPGHGQPALTGHHPVPAMEPAAPKDGVPGANRPLLPPRLVWRLAAHKPVLDHGRGAARLTDDWQTWRFLPDKKLNRFYPAGTWTVTATAKGANGATVTQYASFELKRESRLTAVRAEKSARAGGVRLRGSLTRVDPRGLTDYGPFAKQRLEVLWRPDESSPWQAVGEATTDAAGAFVGTVQGRTDGFWRVRFPGTGHYAADLSKARQIAQ</sequence>
<feature type="compositionally biased region" description="Low complexity" evidence="1">
    <location>
        <begin position="105"/>
        <end position="126"/>
    </location>
</feature>
<feature type="chain" id="PRO_5045696563" evidence="2">
    <location>
        <begin position="22"/>
        <end position="496"/>
    </location>
</feature>
<feature type="compositionally biased region" description="Low complexity" evidence="1">
    <location>
        <begin position="181"/>
        <end position="218"/>
    </location>
</feature>
<feature type="compositionally biased region" description="Pro residues" evidence="1">
    <location>
        <begin position="171"/>
        <end position="180"/>
    </location>
</feature>
<evidence type="ECO:0000313" key="3">
    <source>
        <dbReference type="EMBL" id="NJP91332.1"/>
    </source>
</evidence>
<feature type="compositionally biased region" description="Low complexity" evidence="1">
    <location>
        <begin position="145"/>
        <end position="155"/>
    </location>
</feature>
<protein>
    <submittedName>
        <fullName evidence="3">Uncharacterized protein</fullName>
    </submittedName>
</protein>
<dbReference type="Proteomes" id="UP000696294">
    <property type="component" value="Unassembled WGS sequence"/>
</dbReference>
<feature type="signal peptide" evidence="2">
    <location>
        <begin position="1"/>
        <end position="21"/>
    </location>
</feature>
<accession>A0ABX1B4E3</accession>
<proteinExistence type="predicted"/>
<feature type="compositionally biased region" description="Pro residues" evidence="1">
    <location>
        <begin position="127"/>
        <end position="144"/>
    </location>
</feature>
<reference evidence="3 4" key="1">
    <citation type="submission" date="2020-03" db="EMBL/GenBank/DDBJ databases">
        <title>WGS of actinomycetes isolated from Thailand.</title>
        <authorList>
            <person name="Thawai C."/>
        </authorList>
    </citation>
    <scope>NUCLEOTIDE SEQUENCE [LARGE SCALE GENOMIC DNA]</scope>
    <source>
        <strain evidence="3 4">FMUSA5-5</strain>
    </source>
</reference>
<feature type="compositionally biased region" description="Low complexity" evidence="1">
    <location>
        <begin position="225"/>
        <end position="258"/>
    </location>
</feature>
<comment type="caution">
    <text evidence="3">The sequence shown here is derived from an EMBL/GenBank/DDBJ whole genome shotgun (WGS) entry which is preliminary data.</text>
</comment>
<keyword evidence="4" id="KW-1185">Reference proteome</keyword>
<feature type="region of interest" description="Disordered" evidence="1">
    <location>
        <begin position="281"/>
        <end position="315"/>
    </location>
</feature>
<gene>
    <name evidence="3" type="ORF">HCN51_18020</name>
</gene>
<dbReference type="EMBL" id="JAATEP010000011">
    <property type="protein sequence ID" value="NJP91332.1"/>
    <property type="molecule type" value="Genomic_DNA"/>
</dbReference>
<organism evidence="3 4">
    <name type="scientific">Nonomuraea composti</name>
    <dbReference type="NCBI Taxonomy" id="2720023"/>
    <lineage>
        <taxon>Bacteria</taxon>
        <taxon>Bacillati</taxon>
        <taxon>Actinomycetota</taxon>
        <taxon>Actinomycetes</taxon>
        <taxon>Streptosporangiales</taxon>
        <taxon>Streptosporangiaceae</taxon>
        <taxon>Nonomuraea</taxon>
    </lineage>
</organism>
<evidence type="ECO:0000256" key="1">
    <source>
        <dbReference type="SAM" id="MobiDB-lite"/>
    </source>
</evidence>
<keyword evidence="2" id="KW-0732">Signal</keyword>
<evidence type="ECO:0000256" key="2">
    <source>
        <dbReference type="SAM" id="SignalP"/>
    </source>
</evidence>
<dbReference type="RefSeq" id="WP_168010733.1">
    <property type="nucleotide sequence ID" value="NZ_JAATEP010000011.1"/>
</dbReference>
<evidence type="ECO:0000313" key="4">
    <source>
        <dbReference type="Proteomes" id="UP000696294"/>
    </source>
</evidence>